<keyword evidence="14" id="KW-0238">DNA-binding</keyword>
<comment type="caution">
    <text evidence="22">The sequence shown here is derived from an EMBL/GenBank/DDBJ whole genome shotgun (WGS) entry which is preliminary data.</text>
</comment>
<comment type="function">
    <text evidence="3">Involved in the cellular defense against the biological effects of O6-methylguanine (O6-MeG) and O4-methylthymine (O4-MeT) in DNA. Repairs the methylated nucleobase in DNA by stoichiometrically transferring the methyl group to a cysteine residue in the enzyme. This is a suicide reaction: the enzyme is irreversibly inactivated.</text>
</comment>
<evidence type="ECO:0000256" key="5">
    <source>
        <dbReference type="ARBA" id="ARBA00008711"/>
    </source>
</evidence>
<evidence type="ECO:0000256" key="3">
    <source>
        <dbReference type="ARBA" id="ARBA00003317"/>
    </source>
</evidence>
<dbReference type="PANTHER" id="PTHR46460:SF1">
    <property type="entry name" value="METHYLATED-DNA--PROTEIN-CYSTEINE METHYLTRANSFERASE"/>
    <property type="match status" value="1"/>
</dbReference>
<dbReference type="PANTHER" id="PTHR46460">
    <property type="entry name" value="METHYLATED-DNA--PROTEIN-CYSTEINE METHYLTRANSFERASE"/>
    <property type="match status" value="1"/>
</dbReference>
<dbReference type="GO" id="GO:0005654">
    <property type="term" value="C:nucleoplasm"/>
    <property type="evidence" value="ECO:0007669"/>
    <property type="project" value="TreeGrafter"/>
</dbReference>
<dbReference type="Gene3D" id="3.30.160.70">
    <property type="entry name" value="Methylated DNA-protein cysteine methyltransferase domain"/>
    <property type="match status" value="1"/>
</dbReference>
<comment type="cofactor">
    <cofactor evidence="2">
        <name>Zn(2+)</name>
        <dbReference type="ChEBI" id="CHEBI:29105"/>
    </cofactor>
</comment>
<evidence type="ECO:0000256" key="9">
    <source>
        <dbReference type="ARBA" id="ARBA00022603"/>
    </source>
</evidence>
<dbReference type="GO" id="GO:0003677">
    <property type="term" value="F:DNA binding"/>
    <property type="evidence" value="ECO:0007669"/>
    <property type="project" value="UniProtKB-KW"/>
</dbReference>
<keyword evidence="10 22" id="KW-0808">Transferase</keyword>
<accession>A0A7K7V1M3</accession>
<evidence type="ECO:0000313" key="23">
    <source>
        <dbReference type="Proteomes" id="UP000533954"/>
    </source>
</evidence>
<proteinExistence type="inferred from homology"/>
<evidence type="ECO:0000256" key="1">
    <source>
        <dbReference type="ARBA" id="ARBA00001286"/>
    </source>
</evidence>
<dbReference type="InterPro" id="IPR014048">
    <property type="entry name" value="MethylDNA_cys_MeTrfase_DNA-bd"/>
</dbReference>
<dbReference type="InterPro" id="IPR008332">
    <property type="entry name" value="MethylG_MeTrfase_N"/>
</dbReference>
<keyword evidence="11" id="KW-0479">Metal-binding</keyword>
<evidence type="ECO:0000256" key="7">
    <source>
        <dbReference type="ARBA" id="ARBA00015377"/>
    </source>
</evidence>
<sequence>QVTVKNEELQCKVIRTVLHSPVGNLEIFGCEKGLHEIKLPKMNELPNGAVEARDPRAAALPVPLEQCVAWLHAYFCEPARTSALPLPAFHHPLLLRASFTREVLWTLLRDVRFGEAVSYKQLAALAGNGNAARAVGGAMRSNPIPIIIPCHRVIRSSGDTGHYGAGHLMKQWLLSHEKQHKEELDG</sequence>
<comment type="similarity">
    <text evidence="5">Belongs to the MGMT family.</text>
</comment>
<dbReference type="Proteomes" id="UP000533954">
    <property type="component" value="Unassembled WGS sequence"/>
</dbReference>
<dbReference type="Pfam" id="PF02870">
    <property type="entry name" value="Methyltransf_1N"/>
    <property type="match status" value="1"/>
</dbReference>
<keyword evidence="13" id="KW-0862">Zinc</keyword>
<dbReference type="FunFam" id="3.30.160.70:FF:000001">
    <property type="entry name" value="Methylated-DNA--protein-cysteine methyltransferase"/>
    <property type="match status" value="1"/>
</dbReference>
<evidence type="ECO:0000256" key="16">
    <source>
        <dbReference type="ARBA" id="ARBA00023242"/>
    </source>
</evidence>
<comment type="subcellular location">
    <subcellularLocation>
        <location evidence="4">Nucleus</location>
    </subcellularLocation>
</comment>
<dbReference type="SUPFAM" id="SSF53155">
    <property type="entry name" value="Methylated DNA-protein cysteine methyltransferase domain"/>
    <property type="match status" value="1"/>
</dbReference>
<feature type="domain" description="Methylguanine DNA methyltransferase ribonuclease-like" evidence="21">
    <location>
        <begin position="14"/>
        <end position="87"/>
    </location>
</feature>
<evidence type="ECO:0000259" key="21">
    <source>
        <dbReference type="Pfam" id="PF02870"/>
    </source>
</evidence>
<feature type="non-terminal residue" evidence="22">
    <location>
        <position position="186"/>
    </location>
</feature>
<dbReference type="FunFam" id="1.10.10.10:FF:000214">
    <property type="entry name" value="Methylated-DNA--protein-cysteine methyltransferase"/>
    <property type="match status" value="1"/>
</dbReference>
<evidence type="ECO:0000256" key="18">
    <source>
        <dbReference type="ARBA" id="ARBA00031621"/>
    </source>
</evidence>
<reference evidence="22 23" key="1">
    <citation type="submission" date="2019-09" db="EMBL/GenBank/DDBJ databases">
        <title>Bird 10,000 Genomes (B10K) Project - Family phase.</title>
        <authorList>
            <person name="Zhang G."/>
        </authorList>
    </citation>
    <scope>NUCLEOTIDE SEQUENCE [LARGE SCALE GENOMIC DNA]</scope>
    <source>
        <strain evidence="22">B10K-LSUMZ-16893</strain>
    </source>
</reference>
<evidence type="ECO:0000256" key="13">
    <source>
        <dbReference type="ARBA" id="ARBA00022833"/>
    </source>
</evidence>
<dbReference type="EMBL" id="VZSX01000028">
    <property type="protein sequence ID" value="NXA34516.1"/>
    <property type="molecule type" value="Genomic_DNA"/>
</dbReference>
<keyword evidence="9 22" id="KW-0489">Methyltransferase</keyword>
<dbReference type="CDD" id="cd06445">
    <property type="entry name" value="ATase"/>
    <property type="match status" value="1"/>
</dbReference>
<evidence type="ECO:0000256" key="14">
    <source>
        <dbReference type="ARBA" id="ARBA00023125"/>
    </source>
</evidence>
<evidence type="ECO:0000313" key="22">
    <source>
        <dbReference type="EMBL" id="NXA34516.1"/>
    </source>
</evidence>
<evidence type="ECO:0000256" key="17">
    <source>
        <dbReference type="ARBA" id="ARBA00030795"/>
    </source>
</evidence>
<evidence type="ECO:0000256" key="2">
    <source>
        <dbReference type="ARBA" id="ARBA00001947"/>
    </source>
</evidence>
<dbReference type="Gene3D" id="1.10.10.10">
    <property type="entry name" value="Winged helix-like DNA-binding domain superfamily/Winged helix DNA-binding domain"/>
    <property type="match status" value="1"/>
</dbReference>
<keyword evidence="12" id="KW-0227">DNA damage</keyword>
<comment type="catalytic activity">
    <reaction evidence="19">
        <text>a 6-O-methyl-2'-deoxyguanosine in DNA + L-cysteinyl-[protein] = S-methyl-L-cysteinyl-[protein] + a 2'-deoxyguanosine in DNA</text>
        <dbReference type="Rhea" id="RHEA:24000"/>
        <dbReference type="Rhea" id="RHEA-COMP:10131"/>
        <dbReference type="Rhea" id="RHEA-COMP:10132"/>
        <dbReference type="Rhea" id="RHEA-COMP:11367"/>
        <dbReference type="Rhea" id="RHEA-COMP:11368"/>
        <dbReference type="ChEBI" id="CHEBI:29950"/>
        <dbReference type="ChEBI" id="CHEBI:82612"/>
        <dbReference type="ChEBI" id="CHEBI:85445"/>
        <dbReference type="ChEBI" id="CHEBI:85448"/>
        <dbReference type="EC" id="2.1.1.63"/>
    </reaction>
</comment>
<dbReference type="SUPFAM" id="SSF46767">
    <property type="entry name" value="Methylated DNA-protein cysteine methyltransferase, C-terminal domain"/>
    <property type="match status" value="1"/>
</dbReference>
<dbReference type="GO" id="GO:0032259">
    <property type="term" value="P:methylation"/>
    <property type="evidence" value="ECO:0007669"/>
    <property type="project" value="UniProtKB-KW"/>
</dbReference>
<feature type="domain" description="Methylated-DNA-[protein]-cysteine S-methyltransferase DNA binding" evidence="20">
    <location>
        <begin position="101"/>
        <end position="178"/>
    </location>
</feature>
<organism evidence="22 23">
    <name type="scientific">Eudromia elegans</name>
    <name type="common">Elegant crested-tinamou</name>
    <dbReference type="NCBI Taxonomy" id="8805"/>
    <lineage>
        <taxon>Eukaryota</taxon>
        <taxon>Metazoa</taxon>
        <taxon>Chordata</taxon>
        <taxon>Craniata</taxon>
        <taxon>Vertebrata</taxon>
        <taxon>Euteleostomi</taxon>
        <taxon>Archelosauria</taxon>
        <taxon>Archosauria</taxon>
        <taxon>Dinosauria</taxon>
        <taxon>Saurischia</taxon>
        <taxon>Theropoda</taxon>
        <taxon>Coelurosauria</taxon>
        <taxon>Aves</taxon>
        <taxon>Palaeognathae</taxon>
        <taxon>Tinamiformes</taxon>
        <taxon>Tinamidae</taxon>
        <taxon>Eudromia</taxon>
    </lineage>
</organism>
<dbReference type="EC" id="2.1.1.63" evidence="6"/>
<name>A0A7K7V1M3_EUDEL</name>
<feature type="non-terminal residue" evidence="22">
    <location>
        <position position="1"/>
    </location>
</feature>
<gene>
    <name evidence="22" type="primary">Mgmt</name>
    <name evidence="22" type="ORF">EUDELE_R07015</name>
</gene>
<evidence type="ECO:0000256" key="19">
    <source>
        <dbReference type="ARBA" id="ARBA00049348"/>
    </source>
</evidence>
<evidence type="ECO:0000256" key="8">
    <source>
        <dbReference type="ARBA" id="ARBA00022553"/>
    </source>
</evidence>
<evidence type="ECO:0000256" key="15">
    <source>
        <dbReference type="ARBA" id="ARBA00023204"/>
    </source>
</evidence>
<keyword evidence="23" id="KW-1185">Reference proteome</keyword>
<dbReference type="InterPro" id="IPR001497">
    <property type="entry name" value="MethylDNA_cys_MeTrfase_AS"/>
</dbReference>
<dbReference type="GO" id="GO:0006281">
    <property type="term" value="P:DNA repair"/>
    <property type="evidence" value="ECO:0007669"/>
    <property type="project" value="UniProtKB-KW"/>
</dbReference>
<dbReference type="InterPro" id="IPR036388">
    <property type="entry name" value="WH-like_DNA-bd_sf"/>
</dbReference>
<evidence type="ECO:0000256" key="11">
    <source>
        <dbReference type="ARBA" id="ARBA00022723"/>
    </source>
</evidence>
<dbReference type="GO" id="GO:0003908">
    <property type="term" value="F:methylated-DNA-[protein]-cysteine S-methyltransferase activity"/>
    <property type="evidence" value="ECO:0007669"/>
    <property type="project" value="UniProtKB-EC"/>
</dbReference>
<evidence type="ECO:0000256" key="6">
    <source>
        <dbReference type="ARBA" id="ARBA00011918"/>
    </source>
</evidence>
<protein>
    <recommendedName>
        <fullName evidence="7">Methylated-DNA--protein-cysteine methyltransferase</fullName>
        <ecNumber evidence="6">2.1.1.63</ecNumber>
    </recommendedName>
    <alternativeName>
        <fullName evidence="17">6-O-methylguanine-DNA methyltransferase</fullName>
    </alternativeName>
    <alternativeName>
        <fullName evidence="18">O-6-methylguanine-DNA-alkyltransferase</fullName>
    </alternativeName>
</protein>
<dbReference type="OrthoDB" id="1907495at2759"/>
<evidence type="ECO:0000259" key="20">
    <source>
        <dbReference type="Pfam" id="PF01035"/>
    </source>
</evidence>
<evidence type="ECO:0000256" key="12">
    <source>
        <dbReference type="ARBA" id="ARBA00022763"/>
    </source>
</evidence>
<dbReference type="NCBIfam" id="TIGR00589">
    <property type="entry name" value="ogt"/>
    <property type="match status" value="1"/>
</dbReference>
<dbReference type="InterPro" id="IPR036217">
    <property type="entry name" value="MethylDNA_cys_MeTrfase_DNAb"/>
</dbReference>
<dbReference type="Pfam" id="PF01035">
    <property type="entry name" value="DNA_binding_1"/>
    <property type="match status" value="1"/>
</dbReference>
<keyword evidence="15" id="KW-0234">DNA repair</keyword>
<dbReference type="AlphaFoldDB" id="A0A7K7V1M3"/>
<comment type="catalytic activity">
    <reaction evidence="1">
        <text>a 4-O-methyl-thymidine in DNA + L-cysteinyl-[protein] = a thymidine in DNA + S-methyl-L-cysteinyl-[protein]</text>
        <dbReference type="Rhea" id="RHEA:53428"/>
        <dbReference type="Rhea" id="RHEA-COMP:10131"/>
        <dbReference type="Rhea" id="RHEA-COMP:10132"/>
        <dbReference type="Rhea" id="RHEA-COMP:13555"/>
        <dbReference type="Rhea" id="RHEA-COMP:13556"/>
        <dbReference type="ChEBI" id="CHEBI:29950"/>
        <dbReference type="ChEBI" id="CHEBI:82612"/>
        <dbReference type="ChEBI" id="CHEBI:137386"/>
        <dbReference type="ChEBI" id="CHEBI:137387"/>
        <dbReference type="EC" id="2.1.1.63"/>
    </reaction>
</comment>
<keyword evidence="8" id="KW-0597">Phosphoprotein</keyword>
<keyword evidence="16" id="KW-0539">Nucleus</keyword>
<dbReference type="GO" id="GO:0046872">
    <property type="term" value="F:metal ion binding"/>
    <property type="evidence" value="ECO:0007669"/>
    <property type="project" value="UniProtKB-KW"/>
</dbReference>
<dbReference type="InterPro" id="IPR036631">
    <property type="entry name" value="MGMT_N_sf"/>
</dbReference>
<evidence type="ECO:0000256" key="4">
    <source>
        <dbReference type="ARBA" id="ARBA00004123"/>
    </source>
</evidence>
<evidence type="ECO:0000256" key="10">
    <source>
        <dbReference type="ARBA" id="ARBA00022679"/>
    </source>
</evidence>
<dbReference type="PROSITE" id="PS00374">
    <property type="entry name" value="MGMT"/>
    <property type="match status" value="1"/>
</dbReference>